<feature type="transmembrane region" description="Helical" evidence="7">
    <location>
        <begin position="249"/>
        <end position="275"/>
    </location>
</feature>
<accession>A0ABN5H236</accession>
<dbReference type="InterPro" id="IPR003362">
    <property type="entry name" value="Bact_transf"/>
</dbReference>
<dbReference type="PANTHER" id="PTHR30576">
    <property type="entry name" value="COLANIC BIOSYNTHESIS UDP-GLUCOSE LIPID CARRIER TRANSFERASE"/>
    <property type="match status" value="1"/>
</dbReference>
<keyword evidence="4 7" id="KW-0812">Transmembrane</keyword>
<feature type="transmembrane region" description="Helical" evidence="7">
    <location>
        <begin position="43"/>
        <end position="64"/>
    </location>
</feature>
<evidence type="ECO:0000313" key="10">
    <source>
        <dbReference type="Proteomes" id="UP000325292"/>
    </source>
</evidence>
<feature type="transmembrane region" description="Helical" evidence="7">
    <location>
        <begin position="12"/>
        <end position="31"/>
    </location>
</feature>
<dbReference type="InterPro" id="IPR017475">
    <property type="entry name" value="EPS_sugar_tfrase"/>
</dbReference>
<evidence type="ECO:0000256" key="6">
    <source>
        <dbReference type="ARBA" id="ARBA00023136"/>
    </source>
</evidence>
<dbReference type="Proteomes" id="UP000325292">
    <property type="component" value="Chromosome"/>
</dbReference>
<evidence type="ECO:0000256" key="3">
    <source>
        <dbReference type="ARBA" id="ARBA00022679"/>
    </source>
</evidence>
<evidence type="ECO:0000256" key="2">
    <source>
        <dbReference type="ARBA" id="ARBA00006464"/>
    </source>
</evidence>
<feature type="transmembrane region" description="Helical" evidence="7">
    <location>
        <begin position="76"/>
        <end position="100"/>
    </location>
</feature>
<reference evidence="9 10" key="1">
    <citation type="journal article" date="2019" name="Sci. Rep.">
        <title>Sulfobacillus thermotolerans: new insights into resistance and metabolic capacities of acidophilic chemolithotrophs.</title>
        <authorList>
            <person name="Panyushkina A.E."/>
            <person name="Babenko V.V."/>
            <person name="Nikitina A.S."/>
            <person name="Selezneva O.V."/>
            <person name="Tsaplina I.A."/>
            <person name="Letarova M.A."/>
            <person name="Kostryukova E.S."/>
            <person name="Letarov A.V."/>
        </authorList>
    </citation>
    <scope>NUCLEOTIDE SEQUENCE [LARGE SCALE GENOMIC DNA]</scope>
    <source>
        <strain evidence="9 10">Kr1</strain>
    </source>
</reference>
<keyword evidence="5 7" id="KW-1133">Transmembrane helix</keyword>
<dbReference type="NCBIfam" id="TIGR03025">
    <property type="entry name" value="EPS_sugtrans"/>
    <property type="match status" value="1"/>
</dbReference>
<dbReference type="RefSeq" id="WP_103376866.1">
    <property type="nucleotide sequence ID" value="NZ_CP133983.1"/>
</dbReference>
<evidence type="ECO:0000256" key="7">
    <source>
        <dbReference type="SAM" id="Phobius"/>
    </source>
</evidence>
<sequence>MTRHALTAWKIGFIDGFIFLASNLIAFLIRFHLTLPPYNLRAFANLLPWEIISLWVIFYIYGLYDRPTHKTSHEVVSSVTMAIITNSFVSSMISLMLVTIGLPRTVFFLSASIQMMLFLIWRLAYRSWSLRHAPVVTVLAVGEEAEWSALTRRAGQYLPRITMVFQEPKDTNTVIPWYRIGAVVLGTVDIPTKSRYFIECMKHNIPCLWKPDTYDLLVAGSELTSVGEVPMFSLASIRTRHGSAALKRLADVVVSATSLIVLLPLFLVIALVTLLDSGRPVLYFQERVTAGGKHFMLVKFRTMIPDAEAATGPILSQPHDPRVTRCGQFLRTTHLDELPQLWNVLKGDMSLVGPRPERPVFVDQHRQAIDVYDLRHLSTPGLTGLAQVAGSYTSSPEEKAVYDLHYATSWSWFKDLIIVARTLVQLPFKKEK</sequence>
<evidence type="ECO:0000256" key="4">
    <source>
        <dbReference type="ARBA" id="ARBA00022692"/>
    </source>
</evidence>
<comment type="similarity">
    <text evidence="2">Belongs to the bacterial sugar transferase family.</text>
</comment>
<protein>
    <submittedName>
        <fullName evidence="9">Exopolysaccharide biosynthesis polyprenyl glycosylphosphotransferase</fullName>
    </submittedName>
</protein>
<gene>
    <name evidence="9" type="ORF">BXT84_12010</name>
</gene>
<evidence type="ECO:0000313" key="9">
    <source>
        <dbReference type="EMBL" id="AUW94579.1"/>
    </source>
</evidence>
<organism evidence="9 10">
    <name type="scientific">Sulfobacillus thermotolerans</name>
    <dbReference type="NCBI Taxonomy" id="338644"/>
    <lineage>
        <taxon>Bacteria</taxon>
        <taxon>Bacillati</taxon>
        <taxon>Bacillota</taxon>
        <taxon>Clostridia</taxon>
        <taxon>Eubacteriales</taxon>
        <taxon>Clostridiales Family XVII. Incertae Sedis</taxon>
        <taxon>Sulfobacillus</taxon>
    </lineage>
</organism>
<feature type="transmembrane region" description="Helical" evidence="7">
    <location>
        <begin position="106"/>
        <end position="125"/>
    </location>
</feature>
<dbReference type="PANTHER" id="PTHR30576:SF0">
    <property type="entry name" value="UNDECAPRENYL-PHOSPHATE N-ACETYLGALACTOSAMINYL 1-PHOSPHATE TRANSFERASE-RELATED"/>
    <property type="match status" value="1"/>
</dbReference>
<comment type="subcellular location">
    <subcellularLocation>
        <location evidence="1">Membrane</location>
        <topology evidence="1">Multi-pass membrane protein</topology>
    </subcellularLocation>
</comment>
<keyword evidence="10" id="KW-1185">Reference proteome</keyword>
<evidence type="ECO:0000256" key="5">
    <source>
        <dbReference type="ARBA" id="ARBA00022989"/>
    </source>
</evidence>
<dbReference type="Pfam" id="PF02397">
    <property type="entry name" value="Bac_transf"/>
    <property type="match status" value="1"/>
</dbReference>
<proteinExistence type="inferred from homology"/>
<evidence type="ECO:0000256" key="1">
    <source>
        <dbReference type="ARBA" id="ARBA00004141"/>
    </source>
</evidence>
<evidence type="ECO:0000259" key="8">
    <source>
        <dbReference type="Pfam" id="PF02397"/>
    </source>
</evidence>
<feature type="domain" description="Bacterial sugar transferase" evidence="8">
    <location>
        <begin position="247"/>
        <end position="425"/>
    </location>
</feature>
<keyword evidence="6 7" id="KW-0472">Membrane</keyword>
<keyword evidence="3" id="KW-0808">Transferase</keyword>
<dbReference type="EMBL" id="CP019454">
    <property type="protein sequence ID" value="AUW94579.1"/>
    <property type="molecule type" value="Genomic_DNA"/>
</dbReference>
<name>A0ABN5H236_9FIRM</name>